<evidence type="ECO:0000313" key="2">
    <source>
        <dbReference type="Proteomes" id="UP000233597"/>
    </source>
</evidence>
<comment type="caution">
    <text evidence="1">The sequence shown here is derived from an EMBL/GenBank/DDBJ whole genome shotgun (WGS) entry which is preliminary data.</text>
</comment>
<protein>
    <submittedName>
        <fullName evidence="1">Uncharacterized protein</fullName>
    </submittedName>
</protein>
<dbReference type="AlphaFoldDB" id="A0A2N3KUF5"/>
<evidence type="ECO:0000313" key="1">
    <source>
        <dbReference type="EMBL" id="PKR54126.1"/>
    </source>
</evidence>
<organism evidence="1 2">
    <name type="scientific">Thalassospira marina</name>
    <dbReference type="NCBI Taxonomy" id="2048283"/>
    <lineage>
        <taxon>Bacteria</taxon>
        <taxon>Pseudomonadati</taxon>
        <taxon>Pseudomonadota</taxon>
        <taxon>Alphaproteobacteria</taxon>
        <taxon>Rhodospirillales</taxon>
        <taxon>Thalassospiraceae</taxon>
        <taxon>Thalassospira</taxon>
    </lineage>
</organism>
<proteinExistence type="predicted"/>
<accession>A0A2N3KUF5</accession>
<dbReference type="EMBL" id="NWTK01000006">
    <property type="protein sequence ID" value="PKR54126.1"/>
    <property type="molecule type" value="Genomic_DNA"/>
</dbReference>
<reference evidence="1 2" key="1">
    <citation type="submission" date="2017-09" db="EMBL/GenBank/DDBJ databases">
        <title>Biodiversity and function of Thalassospira species in the particle-attached aromatic-hydrocarbon-degrading consortia from the surface seawater of the South China Sea.</title>
        <authorList>
            <person name="Dong C."/>
            <person name="Liu R."/>
            <person name="Shao Z."/>
        </authorList>
    </citation>
    <scope>NUCLEOTIDE SEQUENCE [LARGE SCALE GENOMIC DNA]</scope>
    <source>
        <strain evidence="1 2">CSC1P2</strain>
    </source>
</reference>
<gene>
    <name evidence="1" type="ORF">COO20_11315</name>
</gene>
<name>A0A2N3KUF5_9PROT</name>
<sequence length="65" mass="7466">MRITRARKRAALPVDQAEMGARCHFARRINCGNEIRNVIAGLILSFCFENAQLPHYRLCPARPDR</sequence>
<dbReference type="Proteomes" id="UP000233597">
    <property type="component" value="Unassembled WGS sequence"/>
</dbReference>